<feature type="transmembrane region" description="Helical" evidence="1">
    <location>
        <begin position="36"/>
        <end position="55"/>
    </location>
</feature>
<proteinExistence type="predicted"/>
<keyword evidence="1" id="KW-0812">Transmembrane</keyword>
<dbReference type="RefSeq" id="WP_068708898.1">
    <property type="nucleotide sequence ID" value="NZ_BAAAXQ010000022.1"/>
</dbReference>
<evidence type="ECO:0000313" key="2">
    <source>
        <dbReference type="EMBL" id="GAA3013787.1"/>
    </source>
</evidence>
<protein>
    <submittedName>
        <fullName evidence="2">Uncharacterized protein</fullName>
    </submittedName>
</protein>
<accession>A0ABN3Y1F7</accession>
<dbReference type="Proteomes" id="UP001501577">
    <property type="component" value="Unassembled WGS sequence"/>
</dbReference>
<keyword evidence="1" id="KW-1133">Transmembrane helix</keyword>
<evidence type="ECO:0000256" key="1">
    <source>
        <dbReference type="SAM" id="Phobius"/>
    </source>
</evidence>
<name>A0ABN3Y1F7_9ENTE</name>
<sequence length="65" mass="7485">MKNNKMSPFKSVHLYIALMMLVSAGLMWFTPKESSLLKISAFLMLLAAMIQLMIVHKQRNKMSKI</sequence>
<comment type="caution">
    <text evidence="2">The sequence shown here is derived from an EMBL/GenBank/DDBJ whole genome shotgun (WGS) entry which is preliminary data.</text>
</comment>
<feature type="transmembrane region" description="Helical" evidence="1">
    <location>
        <begin position="12"/>
        <end position="30"/>
    </location>
</feature>
<keyword evidence="3" id="KW-1185">Reference proteome</keyword>
<reference evidence="2 3" key="1">
    <citation type="journal article" date="2019" name="Int. J. Syst. Evol. Microbiol.">
        <title>The Global Catalogue of Microorganisms (GCM) 10K type strain sequencing project: providing services to taxonomists for standard genome sequencing and annotation.</title>
        <authorList>
            <consortium name="The Broad Institute Genomics Platform"/>
            <consortium name="The Broad Institute Genome Sequencing Center for Infectious Disease"/>
            <person name="Wu L."/>
            <person name="Ma J."/>
        </authorList>
    </citation>
    <scope>NUCLEOTIDE SEQUENCE [LARGE SCALE GENOMIC DNA]</scope>
    <source>
        <strain evidence="2 3">JCM 8736</strain>
    </source>
</reference>
<evidence type="ECO:0000313" key="3">
    <source>
        <dbReference type="Proteomes" id="UP001501577"/>
    </source>
</evidence>
<gene>
    <name evidence="2" type="ORF">GCM10019998_07340</name>
</gene>
<keyword evidence="1" id="KW-0472">Membrane</keyword>
<dbReference type="EMBL" id="BAAAXQ010000022">
    <property type="protein sequence ID" value="GAA3013787.1"/>
    <property type="molecule type" value="Genomic_DNA"/>
</dbReference>
<organism evidence="2 3">
    <name type="scientific">Tetragenococcus solitarius</name>
    <dbReference type="NCBI Taxonomy" id="71453"/>
    <lineage>
        <taxon>Bacteria</taxon>
        <taxon>Bacillati</taxon>
        <taxon>Bacillota</taxon>
        <taxon>Bacilli</taxon>
        <taxon>Lactobacillales</taxon>
        <taxon>Enterococcaceae</taxon>
        <taxon>Tetragenococcus</taxon>
    </lineage>
</organism>